<name>A0A1Q5PQ19_9ACTO</name>
<dbReference type="AlphaFoldDB" id="A0A1Q5PQ19"/>
<organism evidence="3 4">
    <name type="scientific">Boudabousia liubingyangii</name>
    <dbReference type="NCBI Taxonomy" id="1921764"/>
    <lineage>
        <taxon>Bacteria</taxon>
        <taxon>Bacillati</taxon>
        <taxon>Actinomycetota</taxon>
        <taxon>Actinomycetes</taxon>
        <taxon>Actinomycetales</taxon>
        <taxon>Actinomycetaceae</taxon>
        <taxon>Boudabousia</taxon>
    </lineage>
</organism>
<dbReference type="RefSeq" id="WP_073708490.1">
    <property type="nucleotide sequence ID" value="NZ_MQSV01000001.1"/>
</dbReference>
<accession>A0A1Q5PQ19</accession>
<feature type="compositionally biased region" description="Polar residues" evidence="1">
    <location>
        <begin position="37"/>
        <end position="46"/>
    </location>
</feature>
<keyword evidence="2" id="KW-0812">Transmembrane</keyword>
<gene>
    <name evidence="3" type="ORF">BSR29_01175</name>
</gene>
<feature type="region of interest" description="Disordered" evidence="1">
    <location>
        <begin position="115"/>
        <end position="169"/>
    </location>
</feature>
<feature type="transmembrane region" description="Helical" evidence="2">
    <location>
        <begin position="176"/>
        <end position="195"/>
    </location>
</feature>
<feature type="region of interest" description="Disordered" evidence="1">
    <location>
        <begin position="1"/>
        <end position="99"/>
    </location>
</feature>
<feature type="compositionally biased region" description="Basic and acidic residues" evidence="1">
    <location>
        <begin position="22"/>
        <end position="36"/>
    </location>
</feature>
<evidence type="ECO:0000313" key="4">
    <source>
        <dbReference type="Proteomes" id="UP000186785"/>
    </source>
</evidence>
<evidence type="ECO:0000313" key="3">
    <source>
        <dbReference type="EMBL" id="OKL49599.1"/>
    </source>
</evidence>
<evidence type="ECO:0000256" key="2">
    <source>
        <dbReference type="SAM" id="Phobius"/>
    </source>
</evidence>
<keyword evidence="4" id="KW-1185">Reference proteome</keyword>
<dbReference type="EMBL" id="MQSV01000001">
    <property type="protein sequence ID" value="OKL49599.1"/>
    <property type="molecule type" value="Genomic_DNA"/>
</dbReference>
<dbReference type="Proteomes" id="UP000186785">
    <property type="component" value="Unassembled WGS sequence"/>
</dbReference>
<feature type="compositionally biased region" description="Basic and acidic residues" evidence="1">
    <location>
        <begin position="69"/>
        <end position="80"/>
    </location>
</feature>
<keyword evidence="2" id="KW-1133">Transmembrane helix</keyword>
<protein>
    <submittedName>
        <fullName evidence="3">Uncharacterized protein</fullName>
    </submittedName>
</protein>
<sequence>MAEWEPFYGYVEQTRSKAPAKKQTEKPKATRADSRPKTASKTLSRTEQAAKERERIREEQRRQVKANKRALEKELARQSKPETSVEPEPMAQSSYEQAKAQAAALAAENQYLVHPEGTWGGTSVGSKQKRSTVRSRTQNPTKYRPSSASIGRVLPTLGGHGTSGPKTTRKKNQNPVISFITFGFILVFFFVNWIGDFISEFSSNKVHHYDSTQQKAWSQSEQKEISQWIPELKPFSTQAAFNLREQDVPDIAEELLNDIADGDFKNAEKYTKLFPDLFVYLKDQPKAYLNSETHCKNPEINSVIVYSPFKHLEKVRQVGFKCRLDNSDGSYATEVRGQFIQHDSGWQLIKLDNAGMSLITTPLIFAKEPVVKIDRKEFKLHPLPSVDYEVSGKYRNTNKYISGMLLPQGNYQMQANIANKVFSNRETVEIKNFISGYVNLNKLELTPELKTMLIDGMMDTINTCAEAKTKNACRSRVNKQYDPYTIVTRENLEASDLKPNTYNDDLGVLISDASSKDKNGNTETTGIYLEFHHVRFENGKIKMDLEQSGY</sequence>
<feature type="compositionally biased region" description="Basic and acidic residues" evidence="1">
    <location>
        <begin position="48"/>
        <end position="62"/>
    </location>
</feature>
<keyword evidence="2" id="KW-0472">Membrane</keyword>
<evidence type="ECO:0000256" key="1">
    <source>
        <dbReference type="SAM" id="MobiDB-lite"/>
    </source>
</evidence>
<dbReference type="STRING" id="1921764.BSR28_01310"/>
<reference evidence="3 4" key="1">
    <citation type="submission" date="2016-11" db="EMBL/GenBank/DDBJ databases">
        <title>Actinomyces gypaetusis sp. nov. isolated from the vulture Gypaetus barbatus in Qinghai Tibet Plateau China.</title>
        <authorList>
            <person name="Meng X."/>
        </authorList>
    </citation>
    <scope>NUCLEOTIDE SEQUENCE [LARGE SCALE GENOMIC DNA]</scope>
    <source>
        <strain evidence="3 4">VUL4_2</strain>
    </source>
</reference>
<proteinExistence type="predicted"/>
<comment type="caution">
    <text evidence="3">The sequence shown here is derived from an EMBL/GenBank/DDBJ whole genome shotgun (WGS) entry which is preliminary data.</text>
</comment>
<feature type="compositionally biased region" description="Polar residues" evidence="1">
    <location>
        <begin position="134"/>
        <end position="149"/>
    </location>
</feature>